<evidence type="ECO:0000313" key="5">
    <source>
        <dbReference type="Proteomes" id="UP000266177"/>
    </source>
</evidence>
<gene>
    <name evidence="4" type="ORF">DQX05_11815</name>
</gene>
<organism evidence="4 5">
    <name type="scientific">Paenibacillus thiaminolyticus</name>
    <name type="common">Bacillus thiaminolyticus</name>
    <dbReference type="NCBI Taxonomy" id="49283"/>
    <lineage>
        <taxon>Bacteria</taxon>
        <taxon>Bacillati</taxon>
        <taxon>Bacillota</taxon>
        <taxon>Bacilli</taxon>
        <taxon>Bacillales</taxon>
        <taxon>Paenibacillaceae</taxon>
        <taxon>Paenibacillus</taxon>
    </lineage>
</organism>
<dbReference type="OrthoDB" id="5244042at2"/>
<dbReference type="RefSeq" id="WP_119793784.1">
    <property type="nucleotide sequence ID" value="NZ_QYZD01000009.1"/>
</dbReference>
<evidence type="ECO:0000256" key="3">
    <source>
        <dbReference type="SAM" id="Phobius"/>
    </source>
</evidence>
<comment type="caution">
    <text evidence="4">The sequence shown here is derived from an EMBL/GenBank/DDBJ whole genome shotgun (WGS) entry which is preliminary data.</text>
</comment>
<keyword evidence="3" id="KW-1133">Transmembrane helix</keyword>
<dbReference type="Pfam" id="PF14584">
    <property type="entry name" value="DUF4446"/>
    <property type="match status" value="1"/>
</dbReference>
<dbReference type="AlphaFoldDB" id="A0A3A3GLS2"/>
<protein>
    <submittedName>
        <fullName evidence="4">DUF4446 family protein</fullName>
    </submittedName>
</protein>
<sequence>MMNELWNEWLPLVVLCTAGLSLMLLLLVWIQGVKLRKLRRKYMSIMGESGVEQLDLVLSSMHDDMNRLRSGIEQHQRRIQQLEGAAARMKSHVGIQRYNAFAEHGSELSFSVAWINDEQDGIVLTGIHGRDHSYVYAKPVEKGQSTYSLSPEEKQALEAAAASRGQAASAKADRD</sequence>
<keyword evidence="3" id="KW-0812">Transmembrane</keyword>
<evidence type="ECO:0000256" key="2">
    <source>
        <dbReference type="SAM" id="MobiDB-lite"/>
    </source>
</evidence>
<keyword evidence="1" id="KW-0175">Coiled coil</keyword>
<feature type="coiled-coil region" evidence="1">
    <location>
        <begin position="65"/>
        <end position="92"/>
    </location>
</feature>
<dbReference type="InterPro" id="IPR027981">
    <property type="entry name" value="DUF4446"/>
</dbReference>
<feature type="compositionally biased region" description="Low complexity" evidence="2">
    <location>
        <begin position="157"/>
        <end position="175"/>
    </location>
</feature>
<name>A0A3A3GLS2_PANTH</name>
<reference evidence="4 5" key="1">
    <citation type="submission" date="2018-09" db="EMBL/GenBank/DDBJ databases">
        <title>Paenibacillus SK2017-BO5.</title>
        <authorList>
            <person name="Piskunova J.V."/>
            <person name="Dubiley S.A."/>
            <person name="Severinov K.V."/>
        </authorList>
    </citation>
    <scope>NUCLEOTIDE SEQUENCE [LARGE SCALE GENOMIC DNA]</scope>
    <source>
        <strain evidence="4 5">BO5</strain>
    </source>
</reference>
<keyword evidence="3" id="KW-0472">Membrane</keyword>
<feature type="region of interest" description="Disordered" evidence="2">
    <location>
        <begin position="144"/>
        <end position="175"/>
    </location>
</feature>
<accession>A0A3A3GLS2</accession>
<feature type="transmembrane region" description="Helical" evidence="3">
    <location>
        <begin position="12"/>
        <end position="33"/>
    </location>
</feature>
<evidence type="ECO:0000313" key="4">
    <source>
        <dbReference type="EMBL" id="RJG23713.1"/>
    </source>
</evidence>
<proteinExistence type="predicted"/>
<dbReference type="Proteomes" id="UP000266177">
    <property type="component" value="Unassembled WGS sequence"/>
</dbReference>
<evidence type="ECO:0000256" key="1">
    <source>
        <dbReference type="SAM" id="Coils"/>
    </source>
</evidence>
<dbReference type="EMBL" id="QYZD01000009">
    <property type="protein sequence ID" value="RJG23713.1"/>
    <property type="molecule type" value="Genomic_DNA"/>
</dbReference>